<dbReference type="Proteomes" id="UP001501425">
    <property type="component" value="Unassembled WGS sequence"/>
</dbReference>
<organism evidence="1 3">
    <name type="scientific">Halorubrum ejinorense</name>
    <dbReference type="NCBI Taxonomy" id="425309"/>
    <lineage>
        <taxon>Archaea</taxon>
        <taxon>Methanobacteriati</taxon>
        <taxon>Methanobacteriota</taxon>
        <taxon>Stenosarchaea group</taxon>
        <taxon>Halobacteria</taxon>
        <taxon>Halobacteriales</taxon>
        <taxon>Haloferacaceae</taxon>
        <taxon>Halorubrum</taxon>
    </lineage>
</organism>
<dbReference type="GO" id="GO:0019441">
    <property type="term" value="P:L-tryptophan catabolic process to kynurenine"/>
    <property type="evidence" value="ECO:0007669"/>
    <property type="project" value="InterPro"/>
</dbReference>
<dbReference type="InterPro" id="IPR007325">
    <property type="entry name" value="KFase/CYL"/>
</dbReference>
<evidence type="ECO:0000313" key="4">
    <source>
        <dbReference type="Proteomes" id="UP001567571"/>
    </source>
</evidence>
<dbReference type="PANTHER" id="PTHR31118">
    <property type="entry name" value="CYCLASE-LIKE PROTEIN 2"/>
    <property type="match status" value="1"/>
</dbReference>
<dbReference type="Proteomes" id="UP001567571">
    <property type="component" value="Unassembled WGS sequence"/>
</dbReference>
<reference evidence="1" key="1">
    <citation type="journal article" date="2014" name="Int. J. Syst. Evol. Microbiol.">
        <title>Complete genome sequence of Corynebacterium casei LMG S-19264T (=DSM 44701T), isolated from a smear-ripened cheese.</title>
        <authorList>
            <consortium name="US DOE Joint Genome Institute (JGI-PGF)"/>
            <person name="Walter F."/>
            <person name="Albersmeier A."/>
            <person name="Kalinowski J."/>
            <person name="Ruckert C."/>
        </authorList>
    </citation>
    <scope>NUCLEOTIDE SEQUENCE</scope>
    <source>
        <strain evidence="1">JCM 14265</strain>
    </source>
</reference>
<evidence type="ECO:0000313" key="2">
    <source>
        <dbReference type="EMBL" id="MEZ3168853.1"/>
    </source>
</evidence>
<proteinExistence type="predicted"/>
<evidence type="ECO:0000313" key="3">
    <source>
        <dbReference type="Proteomes" id="UP001501425"/>
    </source>
</evidence>
<dbReference type="GO" id="GO:0004061">
    <property type="term" value="F:arylformamidase activity"/>
    <property type="evidence" value="ECO:0007669"/>
    <property type="project" value="InterPro"/>
</dbReference>
<dbReference type="PANTHER" id="PTHR31118:SF12">
    <property type="entry name" value="CYCLASE-LIKE PROTEIN 2"/>
    <property type="match status" value="1"/>
</dbReference>
<gene>
    <name evidence="2" type="ORF">ABNG02_16190</name>
    <name evidence="1" type="ORF">GCM10008994_20850</name>
</gene>
<evidence type="ECO:0000313" key="1">
    <source>
        <dbReference type="EMBL" id="GAA0545768.1"/>
    </source>
</evidence>
<comment type="caution">
    <text evidence="1">The sequence shown here is derived from an EMBL/GenBank/DDBJ whole genome shotgun (WGS) entry which is preliminary data.</text>
</comment>
<accession>A0AAV3SSN3</accession>
<sequence length="263" mass="29352">MSELIDLSGYIEESQPLAESADETQLFTGYTHAERAFEVKKKREEAGYEGENEYVERHMRGVRAGQDEKPINQTLYVSEHGPTHVDSIDHLDPTSDLSIDEMPLEWFRGPAVCLDVSDVTYPDPITPGDIERALEASGLEIREGDIVLLDTGNYRRNYSLEDRERKRRYESKFVGMEGSAGEFLIEGGAKAIGIDAISVDHPPNIFPTYDFPIHSLCAGEEVVIYENLANLDTVAGRRFTFSGLPMKVREGTGSPVRAHAILD</sequence>
<protein>
    <submittedName>
        <fullName evidence="2">Cyclase family protein</fullName>
    </submittedName>
</protein>
<dbReference type="SUPFAM" id="SSF102198">
    <property type="entry name" value="Putative cyclase"/>
    <property type="match status" value="1"/>
</dbReference>
<dbReference type="EMBL" id="BAAADQ010000012">
    <property type="protein sequence ID" value="GAA0545768.1"/>
    <property type="molecule type" value="Genomic_DNA"/>
</dbReference>
<dbReference type="Pfam" id="PF04199">
    <property type="entry name" value="Cyclase"/>
    <property type="match status" value="1"/>
</dbReference>
<dbReference type="EMBL" id="JBEDNW010000011">
    <property type="protein sequence ID" value="MEZ3168853.1"/>
    <property type="molecule type" value="Genomic_DNA"/>
</dbReference>
<name>A0AAV3SSN3_9EURY</name>
<reference evidence="2 4" key="3">
    <citation type="submission" date="2024-06" db="EMBL/GenBank/DDBJ databases">
        <title>Halorubrum miltondacostae sp. nov., a potential PHA producer isolated from an inland solar saltern in Rio Maior, Portugal.</title>
        <authorList>
            <person name="Albuquerque L."/>
            <person name="Viver T."/>
            <person name="Barroso C."/>
            <person name="Claudino R."/>
            <person name="Galvan M."/>
            <person name="Simoes G."/>
            <person name="Lobo Da Cunha A."/>
            <person name="Egas C."/>
        </authorList>
    </citation>
    <scope>NUCLEOTIDE SEQUENCE [LARGE SCALE GENOMIC DNA]</scope>
    <source>
        <strain evidence="2 4">DSM 18646</strain>
    </source>
</reference>
<dbReference type="RefSeq" id="WP_343778870.1">
    <property type="nucleotide sequence ID" value="NZ_BAAADQ010000012.1"/>
</dbReference>
<reference evidence="1" key="2">
    <citation type="submission" date="2023-12" db="EMBL/GenBank/DDBJ databases">
        <authorList>
            <person name="Sun Q."/>
            <person name="Inoue M."/>
        </authorList>
    </citation>
    <scope>NUCLEOTIDE SEQUENCE</scope>
    <source>
        <strain evidence="1">JCM 14265</strain>
    </source>
</reference>
<dbReference type="Gene3D" id="3.50.30.50">
    <property type="entry name" value="Putative cyclase"/>
    <property type="match status" value="1"/>
</dbReference>
<keyword evidence="4" id="KW-1185">Reference proteome</keyword>
<dbReference type="InterPro" id="IPR037175">
    <property type="entry name" value="KFase_sf"/>
</dbReference>
<dbReference type="AlphaFoldDB" id="A0AAV3SSN3"/>